<accession>A0A0L6VBH0</accession>
<keyword evidence="2" id="KW-1185">Reference proteome</keyword>
<protein>
    <submittedName>
        <fullName evidence="1">Uncharacterized protein</fullName>
    </submittedName>
</protein>
<dbReference type="Proteomes" id="UP000037035">
    <property type="component" value="Unassembled WGS sequence"/>
</dbReference>
<reference evidence="1 2" key="1">
    <citation type="submission" date="2015-08" db="EMBL/GenBank/DDBJ databases">
        <title>Next Generation Sequencing and Analysis of the Genome of Puccinia sorghi L Schw, the Causal Agent of Maize Common Rust.</title>
        <authorList>
            <person name="Rochi L."/>
            <person name="Burguener G."/>
            <person name="Darino M."/>
            <person name="Turjanski A."/>
            <person name="Kreff E."/>
            <person name="Dieguez M.J."/>
            <person name="Sacco F."/>
        </authorList>
    </citation>
    <scope>NUCLEOTIDE SEQUENCE [LARGE SCALE GENOMIC DNA]</scope>
    <source>
        <strain evidence="1 2">RO10H11247</strain>
    </source>
</reference>
<dbReference type="EMBL" id="LAVV01006890">
    <property type="protein sequence ID" value="KNZ57892.1"/>
    <property type="molecule type" value="Genomic_DNA"/>
</dbReference>
<sequence>MSRPLGYEPALPLAPQLLATHCLQHGLYDYLSPFSPADIPTDPTLLKEHNRNLQHTAGILHQAMGTINYQHFITPDNIKNPSAIWSALTNYYESNSDQNQNTVYRDFITSPYYKDITTFLDDVDAKLSNLASVGLIVGEPKEAHTAQTILQNLPEELSLLHNILFQSKTPLTIASVKEALDSKHCQTITSGSSTNPSIKQETTFKALWPTCRSGWHNPKNKQKAEDCVQAKLKAAKSGPLAKAAVDKLSDTASVKSISTASGMVVIRRALAVTVVGEGEPCFLEYSGASHHIYPDQSSGCITRSKTGWHLNQSRAFIRTGMRYHSNRQGYIQFCQRRKANDFRRHQQQDFQS</sequence>
<evidence type="ECO:0000313" key="2">
    <source>
        <dbReference type="Proteomes" id="UP000037035"/>
    </source>
</evidence>
<proteinExistence type="predicted"/>
<comment type="caution">
    <text evidence="1">The sequence shown here is derived from an EMBL/GenBank/DDBJ whole genome shotgun (WGS) entry which is preliminary data.</text>
</comment>
<dbReference type="VEuPathDB" id="FungiDB:VP01_2047g2"/>
<evidence type="ECO:0000313" key="1">
    <source>
        <dbReference type="EMBL" id="KNZ57892.1"/>
    </source>
</evidence>
<gene>
    <name evidence="1" type="ORF">VP01_2047g2</name>
</gene>
<dbReference type="OrthoDB" id="2504515at2759"/>
<dbReference type="AlphaFoldDB" id="A0A0L6VBH0"/>
<dbReference type="Pfam" id="PF14223">
    <property type="entry name" value="Retrotran_gag_2"/>
    <property type="match status" value="1"/>
</dbReference>
<organism evidence="1 2">
    <name type="scientific">Puccinia sorghi</name>
    <dbReference type="NCBI Taxonomy" id="27349"/>
    <lineage>
        <taxon>Eukaryota</taxon>
        <taxon>Fungi</taxon>
        <taxon>Dikarya</taxon>
        <taxon>Basidiomycota</taxon>
        <taxon>Pucciniomycotina</taxon>
        <taxon>Pucciniomycetes</taxon>
        <taxon>Pucciniales</taxon>
        <taxon>Pucciniaceae</taxon>
        <taxon>Puccinia</taxon>
    </lineage>
</organism>
<name>A0A0L6VBH0_9BASI</name>